<dbReference type="AlphaFoldDB" id="A0A392SB77"/>
<accession>A0A392SB77</accession>
<name>A0A392SB77_9FABA</name>
<evidence type="ECO:0000313" key="2">
    <source>
        <dbReference type="EMBL" id="MCI46108.1"/>
    </source>
</evidence>
<feature type="non-terminal residue" evidence="2">
    <location>
        <position position="1"/>
    </location>
</feature>
<protein>
    <submittedName>
        <fullName evidence="2">Uncharacterized protein</fullName>
    </submittedName>
</protein>
<feature type="region of interest" description="Disordered" evidence="1">
    <location>
        <begin position="1"/>
        <end position="35"/>
    </location>
</feature>
<keyword evidence="3" id="KW-1185">Reference proteome</keyword>
<dbReference type="EMBL" id="LXQA010352853">
    <property type="protein sequence ID" value="MCI46108.1"/>
    <property type="molecule type" value="Genomic_DNA"/>
</dbReference>
<sequence length="35" mass="3634">DETDSDDAEIFCTGDPGPKPDDSDSDVATSDVEST</sequence>
<dbReference type="Proteomes" id="UP000265520">
    <property type="component" value="Unassembled WGS sequence"/>
</dbReference>
<evidence type="ECO:0000256" key="1">
    <source>
        <dbReference type="SAM" id="MobiDB-lite"/>
    </source>
</evidence>
<comment type="caution">
    <text evidence="2">The sequence shown here is derived from an EMBL/GenBank/DDBJ whole genome shotgun (WGS) entry which is preliminary data.</text>
</comment>
<organism evidence="2 3">
    <name type="scientific">Trifolium medium</name>
    <dbReference type="NCBI Taxonomy" id="97028"/>
    <lineage>
        <taxon>Eukaryota</taxon>
        <taxon>Viridiplantae</taxon>
        <taxon>Streptophyta</taxon>
        <taxon>Embryophyta</taxon>
        <taxon>Tracheophyta</taxon>
        <taxon>Spermatophyta</taxon>
        <taxon>Magnoliopsida</taxon>
        <taxon>eudicotyledons</taxon>
        <taxon>Gunneridae</taxon>
        <taxon>Pentapetalae</taxon>
        <taxon>rosids</taxon>
        <taxon>fabids</taxon>
        <taxon>Fabales</taxon>
        <taxon>Fabaceae</taxon>
        <taxon>Papilionoideae</taxon>
        <taxon>50 kb inversion clade</taxon>
        <taxon>NPAAA clade</taxon>
        <taxon>Hologalegina</taxon>
        <taxon>IRL clade</taxon>
        <taxon>Trifolieae</taxon>
        <taxon>Trifolium</taxon>
    </lineage>
</organism>
<proteinExistence type="predicted"/>
<feature type="compositionally biased region" description="Low complexity" evidence="1">
    <location>
        <begin position="26"/>
        <end position="35"/>
    </location>
</feature>
<reference evidence="2 3" key="1">
    <citation type="journal article" date="2018" name="Front. Plant Sci.">
        <title>Red Clover (Trifolium pratense) and Zigzag Clover (T. medium) - A Picture of Genomic Similarities and Differences.</title>
        <authorList>
            <person name="Dluhosova J."/>
            <person name="Istvanek J."/>
            <person name="Nedelnik J."/>
            <person name="Repkova J."/>
        </authorList>
    </citation>
    <scope>NUCLEOTIDE SEQUENCE [LARGE SCALE GENOMIC DNA]</scope>
    <source>
        <strain evidence="3">cv. 10/8</strain>
        <tissue evidence="2">Leaf</tissue>
    </source>
</reference>
<evidence type="ECO:0000313" key="3">
    <source>
        <dbReference type="Proteomes" id="UP000265520"/>
    </source>
</evidence>